<feature type="transmembrane region" description="Helical" evidence="8">
    <location>
        <begin position="234"/>
        <end position="254"/>
    </location>
</feature>
<gene>
    <name evidence="9" type="ORF">ACFFH4_00405</name>
</gene>
<feature type="transmembrane region" description="Helical" evidence="8">
    <location>
        <begin position="315"/>
        <end position="336"/>
    </location>
</feature>
<dbReference type="EMBL" id="JBHLTR010000001">
    <property type="protein sequence ID" value="MFC0557513.1"/>
    <property type="molecule type" value="Genomic_DNA"/>
</dbReference>
<feature type="transmembrane region" description="Helical" evidence="8">
    <location>
        <begin position="58"/>
        <end position="78"/>
    </location>
</feature>
<evidence type="ECO:0000256" key="6">
    <source>
        <dbReference type="ARBA" id="ARBA00022989"/>
    </source>
</evidence>
<evidence type="ECO:0000256" key="2">
    <source>
        <dbReference type="ARBA" id="ARBA00010100"/>
    </source>
</evidence>
<accession>A0ABV6NBH7</accession>
<evidence type="ECO:0000313" key="9">
    <source>
        <dbReference type="EMBL" id="MFC0557513.1"/>
    </source>
</evidence>
<feature type="transmembrane region" description="Helical" evidence="8">
    <location>
        <begin position="260"/>
        <end position="277"/>
    </location>
</feature>
<feature type="transmembrane region" description="Helical" evidence="8">
    <location>
        <begin position="490"/>
        <end position="515"/>
    </location>
</feature>
<dbReference type="PANTHER" id="PTHR30003">
    <property type="entry name" value="L-LACTATE PERMEASE"/>
    <property type="match status" value="1"/>
</dbReference>
<keyword evidence="5 8" id="KW-0812">Transmembrane</keyword>
<keyword evidence="6 8" id="KW-1133">Transmembrane helix</keyword>
<dbReference type="NCBIfam" id="TIGR00795">
    <property type="entry name" value="lctP"/>
    <property type="match status" value="1"/>
</dbReference>
<organism evidence="9 10">
    <name type="scientific">Halalkalibacter alkalisediminis</name>
    <dbReference type="NCBI Taxonomy" id="935616"/>
    <lineage>
        <taxon>Bacteria</taxon>
        <taxon>Bacillati</taxon>
        <taxon>Bacillota</taxon>
        <taxon>Bacilli</taxon>
        <taxon>Bacillales</taxon>
        <taxon>Bacillaceae</taxon>
        <taxon>Halalkalibacter</taxon>
    </lineage>
</organism>
<feature type="transmembrane region" description="Helical" evidence="8">
    <location>
        <begin position="535"/>
        <end position="551"/>
    </location>
</feature>
<evidence type="ECO:0000256" key="4">
    <source>
        <dbReference type="ARBA" id="ARBA00022475"/>
    </source>
</evidence>
<feature type="transmembrane region" description="Helical" evidence="8">
    <location>
        <begin position="125"/>
        <end position="147"/>
    </location>
</feature>
<keyword evidence="4 8" id="KW-1003">Cell membrane</keyword>
<proteinExistence type="inferred from homology"/>
<protein>
    <recommendedName>
        <fullName evidence="8">L-lactate permease</fullName>
    </recommendedName>
</protein>
<dbReference type="Proteomes" id="UP001589833">
    <property type="component" value="Unassembled WGS sequence"/>
</dbReference>
<evidence type="ECO:0000313" key="10">
    <source>
        <dbReference type="Proteomes" id="UP001589833"/>
    </source>
</evidence>
<dbReference type="PANTHER" id="PTHR30003:SF0">
    <property type="entry name" value="GLYCOLATE PERMEASE GLCA-RELATED"/>
    <property type="match status" value="1"/>
</dbReference>
<feature type="transmembrane region" description="Helical" evidence="8">
    <location>
        <begin position="441"/>
        <end position="469"/>
    </location>
</feature>
<feature type="transmembrane region" description="Helical" evidence="8">
    <location>
        <begin position="6"/>
        <end position="23"/>
    </location>
</feature>
<feature type="transmembrane region" description="Helical" evidence="8">
    <location>
        <begin position="99"/>
        <end position="119"/>
    </location>
</feature>
<feature type="transmembrane region" description="Helical" evidence="8">
    <location>
        <begin position="356"/>
        <end position="383"/>
    </location>
</feature>
<comment type="subcellular location">
    <subcellularLocation>
        <location evidence="1 8">Cell membrane</location>
        <topology evidence="1 8">Multi-pass membrane protein</topology>
    </subcellularLocation>
</comment>
<feature type="transmembrane region" description="Helical" evidence="8">
    <location>
        <begin position="204"/>
        <end position="222"/>
    </location>
</feature>
<evidence type="ECO:0000256" key="7">
    <source>
        <dbReference type="ARBA" id="ARBA00023136"/>
    </source>
</evidence>
<evidence type="ECO:0000256" key="5">
    <source>
        <dbReference type="ARBA" id="ARBA00022692"/>
    </source>
</evidence>
<sequence length="552" mass="59407">MLILIALTPILAVLLFLVFLRMPAMKAMPISLLVTAVIAYFYWQVPFVQLAAASIEGVLIGLSILYIVFGAILLLNTLQASGAINTIRNSFLGISNDRRVQVILIAWLFGAFIEGAAGFGTPAAIAAPLLVALGFPPLAAVVLALIADSSPVSFGAVGTPVIVGVQQGLQEGASVAPVAAFYFADLEMTEFLRRLSSQVMQIDVIVGTLMPLILVLLLTRFFGENKSWKEGLVMWKFALFSGLSFTLPALVVATLMGPEFPAIVGGLTGLVFVLSALKKRWFLPETSWDFGEHNTWNKEWFGSIKIKQKQEQSKLPLALAWVPYILLGVILVLTRLEMLPIKQWLVSFVIGWENILGTSITALFQPLYLPGTVFLIVIVITYFIHRMNLHSFGSALSASSKALVGTAITLFTAVPMVRIFINSGVNDAGLESMPVELAYQASAYLGGAWPFVAPFIGALGSFISGSATFSNMMFTLFQFNVADQSGLDPMLILGLQVLGANAGNMICVLNVVAAASVVGLVGKEGTIIRMTMLPMLYYAGFSGLIGLLFAYL</sequence>
<reference evidence="9 10" key="1">
    <citation type="submission" date="2024-09" db="EMBL/GenBank/DDBJ databases">
        <authorList>
            <person name="Sun Q."/>
            <person name="Mori K."/>
        </authorList>
    </citation>
    <scope>NUCLEOTIDE SEQUENCE [LARGE SCALE GENOMIC DNA]</scope>
    <source>
        <strain evidence="9 10">NCAIM B.02301</strain>
    </source>
</reference>
<evidence type="ECO:0000256" key="3">
    <source>
        <dbReference type="ARBA" id="ARBA00022448"/>
    </source>
</evidence>
<feature type="transmembrane region" description="Helical" evidence="8">
    <location>
        <begin position="403"/>
        <end position="421"/>
    </location>
</feature>
<comment type="similarity">
    <text evidence="2 8">Belongs to the lactate permease family.</text>
</comment>
<evidence type="ECO:0000256" key="1">
    <source>
        <dbReference type="ARBA" id="ARBA00004651"/>
    </source>
</evidence>
<comment type="caution">
    <text evidence="9">The sequence shown here is derived from an EMBL/GenBank/DDBJ whole genome shotgun (WGS) entry which is preliminary data.</text>
</comment>
<comment type="function">
    <text evidence="8">Uptake of L-lactate across the membrane. Can also transport D-lactate and glycolate.</text>
</comment>
<evidence type="ECO:0000256" key="8">
    <source>
        <dbReference type="RuleBase" id="RU365092"/>
    </source>
</evidence>
<dbReference type="Pfam" id="PF02652">
    <property type="entry name" value="Lactate_perm"/>
    <property type="match status" value="1"/>
</dbReference>
<name>A0ABV6NBH7_9BACI</name>
<keyword evidence="7 8" id="KW-0472">Membrane</keyword>
<dbReference type="InterPro" id="IPR003804">
    <property type="entry name" value="Lactate_perm"/>
</dbReference>
<feature type="transmembrane region" description="Helical" evidence="8">
    <location>
        <begin position="30"/>
        <end position="52"/>
    </location>
</feature>
<dbReference type="RefSeq" id="WP_273845854.1">
    <property type="nucleotide sequence ID" value="NZ_JAQQWT010000015.1"/>
</dbReference>
<keyword evidence="3 8" id="KW-0813">Transport</keyword>
<keyword evidence="10" id="KW-1185">Reference proteome</keyword>